<evidence type="ECO:0008006" key="6">
    <source>
        <dbReference type="Google" id="ProtNLM"/>
    </source>
</evidence>
<comment type="caution">
    <text evidence="2">The sequence shown here is derived from an EMBL/GenBank/DDBJ whole genome shotgun (WGS) entry which is preliminary data.</text>
</comment>
<reference evidence="4 5" key="1">
    <citation type="submission" date="2017-03" db="EMBL/GenBank/DDBJ databases">
        <title>Whole genome sequences of fourteen strains of Bradyrhizobium canariense and one strain of Bradyrhizobium japonicum isolated from Lupinus (Papilionoideae: Genisteae) species in Algeria.</title>
        <authorList>
            <person name="Crovadore J."/>
            <person name="Chekireb D."/>
            <person name="Brachmann A."/>
            <person name="Chablais R."/>
            <person name="Cochard B."/>
            <person name="Lefort F."/>
        </authorList>
    </citation>
    <scope>NUCLEOTIDE SEQUENCE [LARGE SCALE GENOMIC DNA]</scope>
    <source>
        <strain evidence="2 4">UBMA195</strain>
        <strain evidence="3 5">UBMAN05</strain>
    </source>
</reference>
<evidence type="ECO:0000313" key="2">
    <source>
        <dbReference type="EMBL" id="OSJ09755.1"/>
    </source>
</evidence>
<protein>
    <recommendedName>
        <fullName evidence="6">Porin</fullName>
    </recommendedName>
</protein>
<evidence type="ECO:0000313" key="3">
    <source>
        <dbReference type="EMBL" id="OSJ23720.1"/>
    </source>
</evidence>
<dbReference type="EMBL" id="NAFK01000173">
    <property type="protein sequence ID" value="OSJ23720.1"/>
    <property type="molecule type" value="Genomic_DNA"/>
</dbReference>
<dbReference type="Proteomes" id="UP000193553">
    <property type="component" value="Unassembled WGS sequence"/>
</dbReference>
<evidence type="ECO:0000313" key="5">
    <source>
        <dbReference type="Proteomes" id="UP000193884"/>
    </source>
</evidence>
<feature type="signal peptide" evidence="1">
    <location>
        <begin position="1"/>
        <end position="18"/>
    </location>
</feature>
<dbReference type="Proteomes" id="UP000193884">
    <property type="component" value="Unassembled WGS sequence"/>
</dbReference>
<dbReference type="RefSeq" id="WP_085353459.1">
    <property type="nucleotide sequence ID" value="NZ_NAEX01000188.1"/>
</dbReference>
<dbReference type="AlphaFoldDB" id="A0A1X3DUU0"/>
<accession>A0A1X3DUU0</accession>
<organism evidence="2 4">
    <name type="scientific">Bradyrhizobium canariense</name>
    <dbReference type="NCBI Taxonomy" id="255045"/>
    <lineage>
        <taxon>Bacteria</taxon>
        <taxon>Pseudomonadati</taxon>
        <taxon>Pseudomonadota</taxon>
        <taxon>Alphaproteobacteria</taxon>
        <taxon>Hyphomicrobiales</taxon>
        <taxon>Nitrobacteraceae</taxon>
        <taxon>Bradyrhizobium</taxon>
    </lineage>
</organism>
<gene>
    <name evidence="3" type="ORF">BST63_28590</name>
    <name evidence="2" type="ORF">BSZ18_17335</name>
</gene>
<feature type="chain" id="PRO_5011905669" description="Porin" evidence="1">
    <location>
        <begin position="19"/>
        <end position="81"/>
    </location>
</feature>
<proteinExistence type="predicted"/>
<evidence type="ECO:0000313" key="4">
    <source>
        <dbReference type="Proteomes" id="UP000193553"/>
    </source>
</evidence>
<keyword evidence="5" id="KW-1185">Reference proteome</keyword>
<keyword evidence="1" id="KW-0732">Signal</keyword>
<name>A0A1X3DUU0_9BRAD</name>
<dbReference type="EMBL" id="NAFI01000173">
    <property type="protein sequence ID" value="OSJ09755.1"/>
    <property type="molecule type" value="Genomic_DNA"/>
</dbReference>
<sequence length="81" mass="8158">MRAPLLILISLLTTSAAAAEALRLPPPERPQAGKALPLNGAGGSAKAGSCAAYGRGFHLVESTGTCVKIGGSISVETTVRR</sequence>
<evidence type="ECO:0000256" key="1">
    <source>
        <dbReference type="SAM" id="SignalP"/>
    </source>
</evidence>